<reference evidence="5" key="1">
    <citation type="journal article" date="2020" name="New Phytol.">
        <title>Comparative genomics reveals dynamic genome evolution in host specialist ectomycorrhizal fungi.</title>
        <authorList>
            <person name="Lofgren L.A."/>
            <person name="Nguyen N.H."/>
            <person name="Vilgalys R."/>
            <person name="Ruytinx J."/>
            <person name="Liao H.L."/>
            <person name="Branco S."/>
            <person name="Kuo A."/>
            <person name="LaButti K."/>
            <person name="Lipzen A."/>
            <person name="Andreopoulos W."/>
            <person name="Pangilinan J."/>
            <person name="Riley R."/>
            <person name="Hundley H."/>
            <person name="Na H."/>
            <person name="Barry K."/>
            <person name="Grigoriev I.V."/>
            <person name="Stajich J.E."/>
            <person name="Kennedy P.G."/>
        </authorList>
    </citation>
    <scope>NUCLEOTIDE SEQUENCE</scope>
    <source>
        <strain evidence="5">S12</strain>
    </source>
</reference>
<dbReference type="PROSITE" id="PS50005">
    <property type="entry name" value="TPR"/>
    <property type="match status" value="2"/>
</dbReference>
<dbReference type="PANTHER" id="PTHR15704:SF7">
    <property type="entry name" value="SUPERKILLER COMPLEX PROTEIN 3"/>
    <property type="match status" value="1"/>
</dbReference>
<dbReference type="RefSeq" id="XP_041159748.1">
    <property type="nucleotide sequence ID" value="XM_041308586.1"/>
</dbReference>
<accession>A0A9P7ANT5</accession>
<dbReference type="GO" id="GO:0055087">
    <property type="term" value="C:Ski complex"/>
    <property type="evidence" value="ECO:0007669"/>
    <property type="project" value="InterPro"/>
</dbReference>
<proteinExistence type="predicted"/>
<dbReference type="GeneID" id="64602350"/>
<evidence type="ECO:0000313" key="5">
    <source>
        <dbReference type="EMBL" id="KAG1793292.1"/>
    </source>
</evidence>
<dbReference type="Proteomes" id="UP000719766">
    <property type="component" value="Unassembled WGS sequence"/>
</dbReference>
<feature type="region of interest" description="Disordered" evidence="4">
    <location>
        <begin position="1"/>
        <end position="27"/>
    </location>
</feature>
<dbReference type="SMART" id="SM00028">
    <property type="entry name" value="TPR"/>
    <property type="match status" value="3"/>
</dbReference>
<comment type="caution">
    <text evidence="5">The sequence shown here is derived from an EMBL/GenBank/DDBJ whole genome shotgun (WGS) entry which is preliminary data.</text>
</comment>
<protein>
    <submittedName>
        <fullName evidence="5">Uncharacterized protein</fullName>
    </submittedName>
</protein>
<dbReference type="PANTHER" id="PTHR15704">
    <property type="entry name" value="SUPERKILLER 3 PROTEIN-RELATED"/>
    <property type="match status" value="1"/>
</dbReference>
<feature type="repeat" description="TPR" evidence="3">
    <location>
        <begin position="243"/>
        <end position="276"/>
    </location>
</feature>
<dbReference type="InterPro" id="IPR011990">
    <property type="entry name" value="TPR-like_helical_dom_sf"/>
</dbReference>
<feature type="repeat" description="TPR" evidence="3">
    <location>
        <begin position="376"/>
        <end position="409"/>
    </location>
</feature>
<keyword evidence="1" id="KW-0677">Repeat</keyword>
<evidence type="ECO:0000256" key="2">
    <source>
        <dbReference type="ARBA" id="ARBA00022803"/>
    </source>
</evidence>
<keyword evidence="6" id="KW-1185">Reference proteome</keyword>
<dbReference type="OrthoDB" id="421075at2759"/>
<evidence type="ECO:0000256" key="4">
    <source>
        <dbReference type="SAM" id="MobiDB-lite"/>
    </source>
</evidence>
<organism evidence="5 6">
    <name type="scientific">Suillus plorans</name>
    <dbReference type="NCBI Taxonomy" id="116603"/>
    <lineage>
        <taxon>Eukaryota</taxon>
        <taxon>Fungi</taxon>
        <taxon>Dikarya</taxon>
        <taxon>Basidiomycota</taxon>
        <taxon>Agaricomycotina</taxon>
        <taxon>Agaricomycetes</taxon>
        <taxon>Agaricomycetidae</taxon>
        <taxon>Boletales</taxon>
        <taxon>Suillineae</taxon>
        <taxon>Suillaceae</taxon>
        <taxon>Suillus</taxon>
    </lineage>
</organism>
<gene>
    <name evidence="5" type="ORF">HD556DRAFT_1479395</name>
</gene>
<dbReference type="AlphaFoldDB" id="A0A9P7ANT5"/>
<sequence length="564" mass="62212">MQNSSNSSSPPAAAVPSAVIPTSTRTPYSPCTLSTANTNISSQMPQTSTLALTLTGYNKAAYGDEESTEELTFEVDSDPRIVTSMKLDAYGGLGDVTGIWEESREEAFKYFTSLEHNGEYAAAYTSLGIYYSEHASPPDSTRASKCFQETFELDARESEAARRPAEGFADEREWDLVEVVARRTIDGEGGMVNAWAWKALSVVELVKDVLMTFISNLTLFGTDKEELFGMFFQAALRADVDDQLSWLRLGEAYSKANRHVAVLRALSRAHELEPDDWMCTYFIAKVQRQAGRLAEALTSFQSILDVRPAKAGVLLSELSFISRVNVVSVAIRESLGYRGVAWKIAADALLSLPTITTSQQALPKPLGATCVYQGDTKNAAKIGLLYLYHNDVNLATQAFTKAQTLDPGYTMTWMAKHYEVDVRTLLEHAVSMTADVPMADLQFDLRVLVTINDSNTVRAPTTDRLLTPFFFLGCHSKRCPADACDLHIFLFANSPKNLNRDYEGSLASFENALGLLPEDVERESLIWSASFKMGDLQAVMAAFQAALESVADDRVLRGQRFQVN</sequence>
<evidence type="ECO:0000313" key="6">
    <source>
        <dbReference type="Proteomes" id="UP000719766"/>
    </source>
</evidence>
<dbReference type="InterPro" id="IPR039226">
    <property type="entry name" value="Ski3/TTC37"/>
</dbReference>
<dbReference type="Gene3D" id="1.25.40.10">
    <property type="entry name" value="Tetratricopeptide repeat domain"/>
    <property type="match status" value="1"/>
</dbReference>
<dbReference type="InterPro" id="IPR019734">
    <property type="entry name" value="TPR_rpt"/>
</dbReference>
<dbReference type="EMBL" id="JABBWE010000031">
    <property type="protein sequence ID" value="KAG1793292.1"/>
    <property type="molecule type" value="Genomic_DNA"/>
</dbReference>
<feature type="compositionally biased region" description="Low complexity" evidence="4">
    <location>
        <begin position="1"/>
        <end position="19"/>
    </location>
</feature>
<name>A0A9P7ANT5_9AGAM</name>
<dbReference type="GO" id="GO:0006401">
    <property type="term" value="P:RNA catabolic process"/>
    <property type="evidence" value="ECO:0007669"/>
    <property type="project" value="InterPro"/>
</dbReference>
<dbReference type="SUPFAM" id="SSF48452">
    <property type="entry name" value="TPR-like"/>
    <property type="match status" value="1"/>
</dbReference>
<evidence type="ECO:0000256" key="1">
    <source>
        <dbReference type="ARBA" id="ARBA00022737"/>
    </source>
</evidence>
<keyword evidence="2 3" id="KW-0802">TPR repeat</keyword>
<evidence type="ECO:0000256" key="3">
    <source>
        <dbReference type="PROSITE-ProRule" id="PRU00339"/>
    </source>
</evidence>